<dbReference type="GO" id="GO:0016491">
    <property type="term" value="F:oxidoreductase activity"/>
    <property type="evidence" value="ECO:0007669"/>
    <property type="project" value="InterPro"/>
</dbReference>
<comment type="caution">
    <text evidence="7">The sequence shown here is derived from an EMBL/GenBank/DDBJ whole genome shotgun (WGS) entry which is preliminary data.</text>
</comment>
<dbReference type="SUPFAM" id="SSF52833">
    <property type="entry name" value="Thioredoxin-like"/>
    <property type="match status" value="1"/>
</dbReference>
<reference evidence="7" key="1">
    <citation type="journal article" date="2014" name="Int. J. Syst. Evol. Microbiol.">
        <title>Complete genome sequence of Corynebacterium casei LMG S-19264T (=DSM 44701T), isolated from a smear-ripened cheese.</title>
        <authorList>
            <consortium name="US DOE Joint Genome Institute (JGI-PGF)"/>
            <person name="Walter F."/>
            <person name="Albersmeier A."/>
            <person name="Kalinowski J."/>
            <person name="Ruckert C."/>
        </authorList>
    </citation>
    <scope>NUCLEOTIDE SEQUENCE</scope>
    <source>
        <strain evidence="7">CGMCC 1.16548</strain>
    </source>
</reference>
<dbReference type="CDD" id="cd02966">
    <property type="entry name" value="TlpA_like_family"/>
    <property type="match status" value="1"/>
</dbReference>
<organism evidence="7 8">
    <name type="scientific">Pseudolysinimonas yzui</name>
    <dbReference type="NCBI Taxonomy" id="2708254"/>
    <lineage>
        <taxon>Bacteria</taxon>
        <taxon>Bacillati</taxon>
        <taxon>Actinomycetota</taxon>
        <taxon>Actinomycetes</taxon>
        <taxon>Micrococcales</taxon>
        <taxon>Microbacteriaceae</taxon>
        <taxon>Pseudolysinimonas</taxon>
    </lineage>
</organism>
<keyword evidence="5" id="KW-0676">Redox-active center</keyword>
<dbReference type="GO" id="GO:0030313">
    <property type="term" value="C:cell envelope"/>
    <property type="evidence" value="ECO:0007669"/>
    <property type="project" value="UniProtKB-SubCell"/>
</dbReference>
<name>A0A8J3M164_9MICO</name>
<evidence type="ECO:0000259" key="6">
    <source>
        <dbReference type="PROSITE" id="PS51352"/>
    </source>
</evidence>
<evidence type="ECO:0000256" key="5">
    <source>
        <dbReference type="ARBA" id="ARBA00023284"/>
    </source>
</evidence>
<dbReference type="InterPro" id="IPR050553">
    <property type="entry name" value="Thioredoxin_ResA/DsbE_sf"/>
</dbReference>
<evidence type="ECO:0000256" key="4">
    <source>
        <dbReference type="ARBA" id="ARBA00023157"/>
    </source>
</evidence>
<keyword evidence="8" id="KW-1185">Reference proteome</keyword>
<evidence type="ECO:0000256" key="1">
    <source>
        <dbReference type="ARBA" id="ARBA00004196"/>
    </source>
</evidence>
<feature type="domain" description="Thioredoxin" evidence="6">
    <location>
        <begin position="33"/>
        <end position="211"/>
    </location>
</feature>
<keyword evidence="3" id="KW-0735">Signal-anchor</keyword>
<dbReference type="InterPro" id="IPR013766">
    <property type="entry name" value="Thioredoxin_domain"/>
</dbReference>
<dbReference type="Pfam" id="PF08534">
    <property type="entry name" value="Redoxin"/>
    <property type="match status" value="1"/>
</dbReference>
<protein>
    <submittedName>
        <fullName evidence="7">Thiol-disulfide isomerase</fullName>
    </submittedName>
</protein>
<keyword evidence="2" id="KW-0201">Cytochrome c-type biogenesis</keyword>
<evidence type="ECO:0000256" key="2">
    <source>
        <dbReference type="ARBA" id="ARBA00022748"/>
    </source>
</evidence>
<dbReference type="GO" id="GO:0016853">
    <property type="term" value="F:isomerase activity"/>
    <property type="evidence" value="ECO:0007669"/>
    <property type="project" value="UniProtKB-KW"/>
</dbReference>
<evidence type="ECO:0000313" key="8">
    <source>
        <dbReference type="Proteomes" id="UP000617531"/>
    </source>
</evidence>
<sequence>MLSYSDSPSGTDPRARDLHRPGVLLLAGAAIAILLSGCAPESTDLTEVGGDYITGTGTITEIPRAERGAPIAFSGELDTGGTASSDDWLGSVVVVNFWYAACPPCRAEAPDLESLNQQFLPDGVVFIGVDVRDQAATAGAFSDTFGITYPSILDAGAGEVQLAFAGQIAPNAVPTTIVLDREGRVASRIIGQIPDRSVLETLIEDVIGEEG</sequence>
<proteinExistence type="predicted"/>
<dbReference type="PANTHER" id="PTHR42852">
    <property type="entry name" value="THIOL:DISULFIDE INTERCHANGE PROTEIN DSBE"/>
    <property type="match status" value="1"/>
</dbReference>
<evidence type="ECO:0000256" key="3">
    <source>
        <dbReference type="ARBA" id="ARBA00022968"/>
    </source>
</evidence>
<dbReference type="Proteomes" id="UP000617531">
    <property type="component" value="Unassembled WGS sequence"/>
</dbReference>
<keyword evidence="3" id="KW-0812">Transmembrane</keyword>
<dbReference type="PANTHER" id="PTHR42852:SF6">
    <property type="entry name" value="THIOL:DISULFIDE INTERCHANGE PROTEIN DSBE"/>
    <property type="match status" value="1"/>
</dbReference>
<reference evidence="7" key="2">
    <citation type="submission" date="2020-09" db="EMBL/GenBank/DDBJ databases">
        <authorList>
            <person name="Sun Q."/>
            <person name="Zhou Y."/>
        </authorList>
    </citation>
    <scope>NUCLEOTIDE SEQUENCE</scope>
    <source>
        <strain evidence="7">CGMCC 1.16548</strain>
    </source>
</reference>
<dbReference type="AlphaFoldDB" id="A0A8J3M164"/>
<dbReference type="GO" id="GO:0017004">
    <property type="term" value="P:cytochrome complex assembly"/>
    <property type="evidence" value="ECO:0007669"/>
    <property type="project" value="UniProtKB-KW"/>
</dbReference>
<dbReference type="PROSITE" id="PS51352">
    <property type="entry name" value="THIOREDOXIN_2"/>
    <property type="match status" value="1"/>
</dbReference>
<evidence type="ECO:0000313" key="7">
    <source>
        <dbReference type="EMBL" id="GHF12713.1"/>
    </source>
</evidence>
<dbReference type="EMBL" id="BNAI01000002">
    <property type="protein sequence ID" value="GHF12713.1"/>
    <property type="molecule type" value="Genomic_DNA"/>
</dbReference>
<comment type="subcellular location">
    <subcellularLocation>
        <location evidence="1">Cell envelope</location>
    </subcellularLocation>
</comment>
<dbReference type="Gene3D" id="3.40.30.10">
    <property type="entry name" value="Glutaredoxin"/>
    <property type="match status" value="1"/>
</dbReference>
<keyword evidence="7" id="KW-0413">Isomerase</keyword>
<dbReference type="InterPro" id="IPR036249">
    <property type="entry name" value="Thioredoxin-like_sf"/>
</dbReference>
<keyword evidence="4" id="KW-1015">Disulfide bond</keyword>
<accession>A0A8J3M164</accession>
<dbReference type="InterPro" id="IPR013740">
    <property type="entry name" value="Redoxin"/>
</dbReference>
<gene>
    <name evidence="7" type="ORF">GCM10011600_11870</name>
</gene>